<dbReference type="AlphaFoldDB" id="A0AAV0S1P7"/>
<keyword evidence="1" id="KW-0812">Transmembrane</keyword>
<organism evidence="2 3">
    <name type="scientific">Linum tenue</name>
    <dbReference type="NCBI Taxonomy" id="586396"/>
    <lineage>
        <taxon>Eukaryota</taxon>
        <taxon>Viridiplantae</taxon>
        <taxon>Streptophyta</taxon>
        <taxon>Embryophyta</taxon>
        <taxon>Tracheophyta</taxon>
        <taxon>Spermatophyta</taxon>
        <taxon>Magnoliopsida</taxon>
        <taxon>eudicotyledons</taxon>
        <taxon>Gunneridae</taxon>
        <taxon>Pentapetalae</taxon>
        <taxon>rosids</taxon>
        <taxon>fabids</taxon>
        <taxon>Malpighiales</taxon>
        <taxon>Linaceae</taxon>
        <taxon>Linum</taxon>
    </lineage>
</organism>
<dbReference type="GO" id="GO:0005742">
    <property type="term" value="C:mitochondrial outer membrane translocase complex"/>
    <property type="evidence" value="ECO:0007669"/>
    <property type="project" value="InterPro"/>
</dbReference>
<dbReference type="Proteomes" id="UP001154282">
    <property type="component" value="Unassembled WGS sequence"/>
</dbReference>
<name>A0AAV0S1P7_9ROSI</name>
<evidence type="ECO:0008006" key="4">
    <source>
        <dbReference type="Google" id="ProtNLM"/>
    </source>
</evidence>
<protein>
    <recommendedName>
        <fullName evidence="4">Mitochondrial import receptor subunit TOM6 homolog</fullName>
    </recommendedName>
</protein>
<comment type="caution">
    <text evidence="2">The sequence shown here is derived from an EMBL/GenBank/DDBJ whole genome shotgun (WGS) entry which is preliminary data.</text>
</comment>
<keyword evidence="3" id="KW-1185">Reference proteome</keyword>
<evidence type="ECO:0000256" key="1">
    <source>
        <dbReference type="SAM" id="Phobius"/>
    </source>
</evidence>
<evidence type="ECO:0000313" key="3">
    <source>
        <dbReference type="Proteomes" id="UP001154282"/>
    </source>
</evidence>
<dbReference type="PANTHER" id="PTHR35999:SF1">
    <property type="entry name" value="MITOCHONDRIAL IMPORT RECEPTOR SUBUNIT TOM6 HOMOLOG"/>
    <property type="match status" value="1"/>
</dbReference>
<dbReference type="EMBL" id="CAMGYJ010000011">
    <property type="protein sequence ID" value="CAI0627059.1"/>
    <property type="molecule type" value="Genomic_DNA"/>
</dbReference>
<dbReference type="InterPro" id="IPR034554">
    <property type="entry name" value="TOM6_plants"/>
</dbReference>
<evidence type="ECO:0000313" key="2">
    <source>
        <dbReference type="EMBL" id="CAI0627059.1"/>
    </source>
</evidence>
<gene>
    <name evidence="2" type="ORF">LITE_LOCUS51134</name>
</gene>
<accession>A0AAV0S1P7</accession>
<reference evidence="2" key="1">
    <citation type="submission" date="2022-08" db="EMBL/GenBank/DDBJ databases">
        <authorList>
            <person name="Gutierrez-Valencia J."/>
        </authorList>
    </citation>
    <scope>NUCLEOTIDE SEQUENCE</scope>
</reference>
<proteinExistence type="predicted"/>
<keyword evidence="1" id="KW-1133">Transmembrane helix</keyword>
<dbReference type="PANTHER" id="PTHR35999">
    <property type="entry name" value="MITOCHONDRIAL IMPORT RECEPTOR SUBUNIT TOM6 HOMOLOG"/>
    <property type="match status" value="1"/>
</dbReference>
<feature type="transmembrane region" description="Helical" evidence="1">
    <location>
        <begin position="21"/>
        <end position="40"/>
    </location>
</feature>
<keyword evidence="1" id="KW-0472">Membrane</keyword>
<sequence length="55" mass="6375">MFPGMFMKKPDKAEAYKQLKVHAAMFAAWVAVIRVSPYLLHYLSAAEKEELKLEF</sequence>